<feature type="topological domain" description="Periplasmic" evidence="7">
    <location>
        <begin position="22"/>
        <end position="95"/>
    </location>
</feature>
<comment type="caution">
    <text evidence="8">The sequence shown here is derived from an EMBL/GenBank/DDBJ whole genome shotgun (WGS) entry which is preliminary data.</text>
</comment>
<keyword evidence="6 7" id="KW-0131">Cell cycle</keyword>
<protein>
    <recommendedName>
        <fullName evidence="7">Cell division protein FtsB</fullName>
    </recommendedName>
</protein>
<dbReference type="NCBIfam" id="NF002058">
    <property type="entry name" value="PRK00888.1"/>
    <property type="match status" value="1"/>
</dbReference>
<gene>
    <name evidence="7 8" type="primary">ftsB</name>
    <name evidence="8" type="ORF">ACFFLH_11365</name>
</gene>
<comment type="function">
    <text evidence="7">Essential cell division protein. May link together the upstream cell division proteins, which are predominantly cytoplasmic, with the downstream cell division proteins, which are predominantly periplasmic.</text>
</comment>
<dbReference type="Proteomes" id="UP001589628">
    <property type="component" value="Unassembled WGS sequence"/>
</dbReference>
<comment type="subcellular location">
    <subcellularLocation>
        <location evidence="7">Cell inner membrane</location>
        <topology evidence="7">Single-pass type II membrane protein</topology>
    </subcellularLocation>
    <text evidence="7">Localizes to the division septum.</text>
</comment>
<keyword evidence="3 7" id="KW-0812">Transmembrane</keyword>
<dbReference type="InterPro" id="IPR007060">
    <property type="entry name" value="FtsL/DivIC"/>
</dbReference>
<dbReference type="HAMAP" id="MF_00599">
    <property type="entry name" value="FtsB"/>
    <property type="match status" value="1"/>
</dbReference>
<feature type="coiled-coil region" evidence="7">
    <location>
        <begin position="29"/>
        <end position="70"/>
    </location>
</feature>
<evidence type="ECO:0000313" key="9">
    <source>
        <dbReference type="Proteomes" id="UP001589628"/>
    </source>
</evidence>
<feature type="topological domain" description="Cytoplasmic" evidence="7">
    <location>
        <begin position="1"/>
        <end position="3"/>
    </location>
</feature>
<evidence type="ECO:0000256" key="3">
    <source>
        <dbReference type="ARBA" id="ARBA00022692"/>
    </source>
</evidence>
<keyword evidence="7" id="KW-0175">Coiled coil</keyword>
<evidence type="ECO:0000256" key="2">
    <source>
        <dbReference type="ARBA" id="ARBA00022618"/>
    </source>
</evidence>
<proteinExistence type="inferred from homology"/>
<keyword evidence="7" id="KW-0997">Cell inner membrane</keyword>
<keyword evidence="1 7" id="KW-1003">Cell membrane</keyword>
<name>A0ABV5ZCK4_9GAMM</name>
<dbReference type="Pfam" id="PF04977">
    <property type="entry name" value="DivIC"/>
    <property type="match status" value="1"/>
</dbReference>
<comment type="subunit">
    <text evidence="7">Part of a complex composed of FtsB, FtsL and FtsQ.</text>
</comment>
<dbReference type="InterPro" id="IPR023081">
    <property type="entry name" value="Cell_div_FtsB"/>
</dbReference>
<dbReference type="GO" id="GO:0051301">
    <property type="term" value="P:cell division"/>
    <property type="evidence" value="ECO:0007669"/>
    <property type="project" value="UniProtKB-KW"/>
</dbReference>
<dbReference type="PANTHER" id="PTHR37485:SF1">
    <property type="entry name" value="CELL DIVISION PROTEIN FTSB"/>
    <property type="match status" value="1"/>
</dbReference>
<keyword evidence="4 7" id="KW-1133">Transmembrane helix</keyword>
<dbReference type="EMBL" id="JBHLZN010000003">
    <property type="protein sequence ID" value="MFB9887016.1"/>
    <property type="molecule type" value="Genomic_DNA"/>
</dbReference>
<keyword evidence="9" id="KW-1185">Reference proteome</keyword>
<keyword evidence="5 7" id="KW-0472">Membrane</keyword>
<reference evidence="8 9" key="1">
    <citation type="submission" date="2024-09" db="EMBL/GenBank/DDBJ databases">
        <authorList>
            <person name="Sun Q."/>
            <person name="Mori K."/>
        </authorList>
    </citation>
    <scope>NUCLEOTIDE SEQUENCE [LARGE SCALE GENOMIC DNA]</scope>
    <source>
        <strain evidence="8 9">ATCC 51285</strain>
    </source>
</reference>
<evidence type="ECO:0000256" key="5">
    <source>
        <dbReference type="ARBA" id="ARBA00023136"/>
    </source>
</evidence>
<comment type="similarity">
    <text evidence="7">Belongs to the FtsB family.</text>
</comment>
<evidence type="ECO:0000256" key="6">
    <source>
        <dbReference type="ARBA" id="ARBA00023306"/>
    </source>
</evidence>
<evidence type="ECO:0000256" key="7">
    <source>
        <dbReference type="HAMAP-Rule" id="MF_00599"/>
    </source>
</evidence>
<keyword evidence="2 7" id="KW-0132">Cell division</keyword>
<evidence type="ECO:0000256" key="4">
    <source>
        <dbReference type="ARBA" id="ARBA00022989"/>
    </source>
</evidence>
<evidence type="ECO:0000313" key="8">
    <source>
        <dbReference type="EMBL" id="MFB9887016.1"/>
    </source>
</evidence>
<accession>A0ABV5ZCK4</accession>
<organism evidence="8 9">
    <name type="scientific">Balneatrix alpica</name>
    <dbReference type="NCBI Taxonomy" id="75684"/>
    <lineage>
        <taxon>Bacteria</taxon>
        <taxon>Pseudomonadati</taxon>
        <taxon>Pseudomonadota</taxon>
        <taxon>Gammaproteobacteria</taxon>
        <taxon>Oceanospirillales</taxon>
        <taxon>Balneatrichaceae</taxon>
        <taxon>Balneatrix</taxon>
    </lineage>
</organism>
<sequence>MNKVLLVVLVILAGLQYRLWWGEGGLTANWQLQQAIAEQQALNERLAQRNRLLEAEVADLKQGMAAIEERARSELGMVRQDETYFLLVEPSPPHD</sequence>
<dbReference type="RefSeq" id="WP_027312167.1">
    <property type="nucleotide sequence ID" value="NZ_JAUESS010000001.1"/>
</dbReference>
<dbReference type="PANTHER" id="PTHR37485">
    <property type="entry name" value="CELL DIVISION PROTEIN FTSB"/>
    <property type="match status" value="1"/>
</dbReference>
<evidence type="ECO:0000256" key="1">
    <source>
        <dbReference type="ARBA" id="ARBA00022475"/>
    </source>
</evidence>